<evidence type="ECO:0000313" key="7">
    <source>
        <dbReference type="Proteomes" id="UP000238701"/>
    </source>
</evidence>
<dbReference type="PROSITE" id="PS51337">
    <property type="entry name" value="B12_BINDING_NTER"/>
    <property type="match status" value="1"/>
</dbReference>
<dbReference type="Pfam" id="PF02607">
    <property type="entry name" value="B12-binding_2"/>
    <property type="match status" value="1"/>
</dbReference>
<dbReference type="InterPro" id="IPR012741">
    <property type="entry name" value="Corrinoid_p"/>
</dbReference>
<dbReference type="GO" id="GO:0008705">
    <property type="term" value="F:methionine synthase activity"/>
    <property type="evidence" value="ECO:0007669"/>
    <property type="project" value="TreeGrafter"/>
</dbReference>
<dbReference type="FunFam" id="3.40.50.280:FF:000003">
    <property type="entry name" value="Dimethylamine methyltransferase corrinoid protein"/>
    <property type="match status" value="1"/>
</dbReference>
<dbReference type="EMBL" id="OMOD01000164">
    <property type="protein sequence ID" value="SPF46778.1"/>
    <property type="molecule type" value="Genomic_DNA"/>
</dbReference>
<comment type="similarity">
    <text evidence="1">Belongs to the methylamine corrinoid protein family.</text>
</comment>
<dbReference type="OrthoDB" id="128810at2"/>
<dbReference type="InterPro" id="IPR036724">
    <property type="entry name" value="Cobalamin-bd_sf"/>
</dbReference>
<dbReference type="GO" id="GO:0050897">
    <property type="term" value="F:cobalt ion binding"/>
    <property type="evidence" value="ECO:0007669"/>
    <property type="project" value="InterPro"/>
</dbReference>
<dbReference type="NCBIfam" id="TIGR02370">
    <property type="entry name" value="pyl_corrinoid"/>
    <property type="match status" value="1"/>
</dbReference>
<feature type="domain" description="B12-binding N-terminal" evidence="5">
    <location>
        <begin position="1"/>
        <end position="90"/>
    </location>
</feature>
<dbReference type="InterPro" id="IPR036594">
    <property type="entry name" value="Meth_synthase_dom"/>
</dbReference>
<name>A0A2U3L4J0_9BACT</name>
<dbReference type="PANTHER" id="PTHR45833">
    <property type="entry name" value="METHIONINE SYNTHASE"/>
    <property type="match status" value="1"/>
</dbReference>
<keyword evidence="2" id="KW-0479">Metal-binding</keyword>
<dbReference type="PROSITE" id="PS51332">
    <property type="entry name" value="B12_BINDING"/>
    <property type="match status" value="1"/>
</dbReference>
<dbReference type="PANTHER" id="PTHR45833:SF1">
    <property type="entry name" value="METHIONINE SYNTHASE"/>
    <property type="match status" value="1"/>
</dbReference>
<sequence>MPDNNYSAMRQSIVDGAADTASSLAQQAVASGVAPLDAINNGYVPGMQDVGEQFAKGQMFLPDMMASAEAMRAAMAVLDPELKKMGAERPPEGVIVLGTTKGDIHEIGKTLVGTLLAAHGFRVHDLGVDVPGEKFAAKARELHADIVGVSALLTTTMRNQRGVVEAMEKAGLRSQVKIVVGGAPVTRSWADEIGADGYAKDAMSAVDLARELMGRKLQKA</sequence>
<evidence type="ECO:0000256" key="1">
    <source>
        <dbReference type="ARBA" id="ARBA00010854"/>
    </source>
</evidence>
<dbReference type="AlphaFoldDB" id="A0A2U3L4J0"/>
<dbReference type="InterPro" id="IPR003759">
    <property type="entry name" value="Cbl-bd_cap"/>
</dbReference>
<protein>
    <submittedName>
        <fullName evidence="6">Trimethylamine corrinoid protein 1</fullName>
    </submittedName>
</protein>
<dbReference type="Pfam" id="PF02310">
    <property type="entry name" value="B12-binding"/>
    <property type="match status" value="1"/>
</dbReference>
<dbReference type="GO" id="GO:0050667">
    <property type="term" value="P:homocysteine metabolic process"/>
    <property type="evidence" value="ECO:0007669"/>
    <property type="project" value="TreeGrafter"/>
</dbReference>
<accession>A0A2U3L4J0</accession>
<dbReference type="InterPro" id="IPR050554">
    <property type="entry name" value="Met_Synthase/Corrinoid"/>
</dbReference>
<evidence type="ECO:0000313" key="6">
    <source>
        <dbReference type="EMBL" id="SPF46778.1"/>
    </source>
</evidence>
<evidence type="ECO:0000259" key="4">
    <source>
        <dbReference type="PROSITE" id="PS51332"/>
    </source>
</evidence>
<keyword evidence="3" id="KW-0170">Cobalt</keyword>
<dbReference type="GO" id="GO:0015948">
    <property type="term" value="P:methanogenesis"/>
    <property type="evidence" value="ECO:0007669"/>
    <property type="project" value="InterPro"/>
</dbReference>
<dbReference type="GO" id="GO:0031419">
    <property type="term" value="F:cobalamin binding"/>
    <property type="evidence" value="ECO:0007669"/>
    <property type="project" value="InterPro"/>
</dbReference>
<dbReference type="CDD" id="cd02070">
    <property type="entry name" value="corrinoid_protein_B12-BD"/>
    <property type="match status" value="1"/>
</dbReference>
<dbReference type="Proteomes" id="UP000238701">
    <property type="component" value="Unassembled WGS sequence"/>
</dbReference>
<evidence type="ECO:0000256" key="3">
    <source>
        <dbReference type="ARBA" id="ARBA00023285"/>
    </source>
</evidence>
<organism evidence="6 7">
    <name type="scientific">Candidatus Sulfotelmatobacter kueseliae</name>
    <dbReference type="NCBI Taxonomy" id="2042962"/>
    <lineage>
        <taxon>Bacteria</taxon>
        <taxon>Pseudomonadati</taxon>
        <taxon>Acidobacteriota</taxon>
        <taxon>Terriglobia</taxon>
        <taxon>Terriglobales</taxon>
        <taxon>Candidatus Korobacteraceae</taxon>
        <taxon>Candidatus Sulfotelmatobacter</taxon>
    </lineage>
</organism>
<dbReference type="SMART" id="SM01018">
    <property type="entry name" value="B12-binding_2"/>
    <property type="match status" value="1"/>
</dbReference>
<dbReference type="GO" id="GO:0046653">
    <property type="term" value="P:tetrahydrofolate metabolic process"/>
    <property type="evidence" value="ECO:0007669"/>
    <property type="project" value="TreeGrafter"/>
</dbReference>
<proteinExistence type="inferred from homology"/>
<dbReference type="Gene3D" id="1.10.1240.10">
    <property type="entry name" value="Methionine synthase domain"/>
    <property type="match status" value="1"/>
</dbReference>
<reference evidence="7" key="1">
    <citation type="submission" date="2018-02" db="EMBL/GenBank/DDBJ databases">
        <authorList>
            <person name="Hausmann B."/>
        </authorList>
    </citation>
    <scope>NUCLEOTIDE SEQUENCE [LARGE SCALE GENOMIC DNA]</scope>
    <source>
        <strain evidence="7">Peat soil MAG SbA1</strain>
    </source>
</reference>
<dbReference type="SUPFAM" id="SSF52242">
    <property type="entry name" value="Cobalamin (vitamin B12)-binding domain"/>
    <property type="match status" value="1"/>
</dbReference>
<dbReference type="Gene3D" id="3.40.50.280">
    <property type="entry name" value="Cobalamin-binding domain"/>
    <property type="match status" value="1"/>
</dbReference>
<evidence type="ECO:0000256" key="2">
    <source>
        <dbReference type="ARBA" id="ARBA00022723"/>
    </source>
</evidence>
<dbReference type="GO" id="GO:0005829">
    <property type="term" value="C:cytosol"/>
    <property type="evidence" value="ECO:0007669"/>
    <property type="project" value="TreeGrafter"/>
</dbReference>
<evidence type="ECO:0000259" key="5">
    <source>
        <dbReference type="PROSITE" id="PS51337"/>
    </source>
</evidence>
<feature type="domain" description="B12-binding" evidence="4">
    <location>
        <begin position="92"/>
        <end position="220"/>
    </location>
</feature>
<dbReference type="InterPro" id="IPR006158">
    <property type="entry name" value="Cobalamin-bd"/>
</dbReference>
<gene>
    <name evidence="6" type="primary">mttC</name>
    <name evidence="6" type="ORF">SBA1_680032</name>
</gene>
<dbReference type="SUPFAM" id="SSF47644">
    <property type="entry name" value="Methionine synthase domain"/>
    <property type="match status" value="1"/>
</dbReference>